<evidence type="ECO:0000256" key="1">
    <source>
        <dbReference type="PROSITE-ProRule" id="PRU10141"/>
    </source>
</evidence>
<dbReference type="SMART" id="SM00220">
    <property type="entry name" value="S_TKc"/>
    <property type="match status" value="1"/>
</dbReference>
<protein>
    <recommendedName>
        <fullName evidence="2">Protein kinase domain-containing protein</fullName>
    </recommendedName>
</protein>
<evidence type="ECO:0000313" key="3">
    <source>
        <dbReference type="EMBL" id="OCU00736.1"/>
    </source>
</evidence>
<dbReference type="EMBL" id="CM004466">
    <property type="protein sequence ID" value="OCU00736.1"/>
    <property type="molecule type" value="Genomic_DNA"/>
</dbReference>
<dbReference type="InterPro" id="IPR017441">
    <property type="entry name" value="Protein_kinase_ATP_BS"/>
</dbReference>
<evidence type="ECO:0000313" key="4">
    <source>
        <dbReference type="Proteomes" id="UP000694892"/>
    </source>
</evidence>
<dbReference type="GO" id="GO:0004674">
    <property type="term" value="F:protein serine/threonine kinase activity"/>
    <property type="evidence" value="ECO:0007669"/>
    <property type="project" value="TreeGrafter"/>
</dbReference>
<keyword evidence="1" id="KW-0547">Nucleotide-binding</keyword>
<dbReference type="Proteomes" id="UP000694892">
    <property type="component" value="Chromosome 1L"/>
</dbReference>
<reference evidence="4" key="1">
    <citation type="journal article" date="2016" name="Nature">
        <title>Genome evolution in the allotetraploid frog Xenopus laevis.</title>
        <authorList>
            <person name="Session A.M."/>
            <person name="Uno Y."/>
            <person name="Kwon T."/>
            <person name="Chapman J.A."/>
            <person name="Toyoda A."/>
            <person name="Takahashi S."/>
            <person name="Fukui A."/>
            <person name="Hikosaka A."/>
            <person name="Suzuki A."/>
            <person name="Kondo M."/>
            <person name="van Heeringen S.J."/>
            <person name="Quigley I."/>
            <person name="Heinz S."/>
            <person name="Ogino H."/>
            <person name="Ochi H."/>
            <person name="Hellsten U."/>
            <person name="Lyons J.B."/>
            <person name="Simakov O."/>
            <person name="Putnam N."/>
            <person name="Stites J."/>
            <person name="Kuroki Y."/>
            <person name="Tanaka T."/>
            <person name="Michiue T."/>
            <person name="Watanabe M."/>
            <person name="Bogdanovic O."/>
            <person name="Lister R."/>
            <person name="Georgiou G."/>
            <person name="Paranjpe S.S."/>
            <person name="van Kruijsbergen I."/>
            <person name="Shu S."/>
            <person name="Carlson J."/>
            <person name="Kinoshita T."/>
            <person name="Ohta Y."/>
            <person name="Mawaribuchi S."/>
            <person name="Jenkins J."/>
            <person name="Grimwood J."/>
            <person name="Schmutz J."/>
            <person name="Mitros T."/>
            <person name="Mozaffari S.V."/>
            <person name="Suzuki Y."/>
            <person name="Haramoto Y."/>
            <person name="Yamamoto T.S."/>
            <person name="Takagi C."/>
            <person name="Heald R."/>
            <person name="Miller K."/>
            <person name="Haudenschild C."/>
            <person name="Kitzman J."/>
            <person name="Nakayama T."/>
            <person name="Izutsu Y."/>
            <person name="Robert J."/>
            <person name="Fortriede J."/>
            <person name="Burns K."/>
            <person name="Lotay V."/>
            <person name="Karimi K."/>
            <person name="Yasuoka Y."/>
            <person name="Dichmann D.S."/>
            <person name="Flajnik M.F."/>
            <person name="Houston D.W."/>
            <person name="Shendure J."/>
            <person name="DuPasquier L."/>
            <person name="Vize P.D."/>
            <person name="Zorn A.M."/>
            <person name="Ito M."/>
            <person name="Marcotte E.M."/>
            <person name="Wallingford J.B."/>
            <person name="Ito Y."/>
            <person name="Asashima M."/>
            <person name="Ueno N."/>
            <person name="Matsuda Y."/>
            <person name="Veenstra G.J."/>
            <person name="Fujiyama A."/>
            <person name="Harland R.M."/>
            <person name="Taira M."/>
            <person name="Rokhsar D.S."/>
        </authorList>
    </citation>
    <scope>NUCLEOTIDE SEQUENCE [LARGE SCALE GENOMIC DNA]</scope>
    <source>
        <strain evidence="4">J</strain>
    </source>
</reference>
<dbReference type="Gene3D" id="1.10.510.10">
    <property type="entry name" value="Transferase(Phosphotransferase) domain 1"/>
    <property type="match status" value="1"/>
</dbReference>
<keyword evidence="1" id="KW-0067">ATP-binding</keyword>
<dbReference type="InterPro" id="IPR011009">
    <property type="entry name" value="Kinase-like_dom_sf"/>
</dbReference>
<proteinExistence type="predicted"/>
<feature type="binding site" evidence="1">
    <location>
        <position position="56"/>
    </location>
    <ligand>
        <name>ATP</name>
        <dbReference type="ChEBI" id="CHEBI:30616"/>
    </ligand>
</feature>
<feature type="domain" description="Protein kinase" evidence="2">
    <location>
        <begin position="28"/>
        <end position="278"/>
    </location>
</feature>
<dbReference type="PROSITE" id="PS00107">
    <property type="entry name" value="PROTEIN_KINASE_ATP"/>
    <property type="match status" value="1"/>
</dbReference>
<dbReference type="PANTHER" id="PTHR48015:SF41">
    <property type="entry name" value="TRAF2 AND NCK-INTERACTING PROTEIN KINASE"/>
    <property type="match status" value="1"/>
</dbReference>
<dbReference type="PANTHER" id="PTHR48015">
    <property type="entry name" value="SERINE/THREONINE-PROTEIN KINASE TAO"/>
    <property type="match status" value="1"/>
</dbReference>
<sequence length="426" mass="48349">MPFWAPQRKREAECWSLSETYKPPNGRLTKDMLLGEGGTGNVYKGRHHLKGVVAVKIANISRDEESVCREVNFLRKFSGHKNVAAFHGACYSAPLNECSSELLEIVLEYCEGGSLYDLINSTEGQSLRETWIDTQAHMNRAVHRDIKSPNIMLTEKGKVKLIDFGLCWDLDPQNGKCYESEGTAHWMAPEAIRRRGKPVAYDTKCDIWSLGITAIEMAEGETPYANQYPVSDLILNNDAPELQSKTWSQNFVSFLKCCLEKEPSKRWSAEDLLQHQFITELPPKKTIRAELKKHLQVLQNHLTKKAPVPMTAPPGPSPFKPPQLNQSCLEHPLTVSSPSSRAPYLHILFRPPYLHQWYLEILQLHQQSHIEGPRHHQWYLTFHLMVPPPAVSLPSSAPLPPDCLSFHRSTCHTSRFFKNHGSTCDA</sequence>
<dbReference type="GO" id="GO:0048812">
    <property type="term" value="P:neuron projection morphogenesis"/>
    <property type="evidence" value="ECO:0007669"/>
    <property type="project" value="TreeGrafter"/>
</dbReference>
<organism evidence="3 4">
    <name type="scientific">Xenopus laevis</name>
    <name type="common">African clawed frog</name>
    <dbReference type="NCBI Taxonomy" id="8355"/>
    <lineage>
        <taxon>Eukaryota</taxon>
        <taxon>Metazoa</taxon>
        <taxon>Chordata</taxon>
        <taxon>Craniata</taxon>
        <taxon>Vertebrata</taxon>
        <taxon>Euteleostomi</taxon>
        <taxon>Amphibia</taxon>
        <taxon>Batrachia</taxon>
        <taxon>Anura</taxon>
        <taxon>Pipoidea</taxon>
        <taxon>Pipidae</taxon>
        <taxon>Xenopodinae</taxon>
        <taxon>Xenopus</taxon>
        <taxon>Xenopus</taxon>
    </lineage>
</organism>
<dbReference type="GO" id="GO:0005737">
    <property type="term" value="C:cytoplasm"/>
    <property type="evidence" value="ECO:0007669"/>
    <property type="project" value="TreeGrafter"/>
</dbReference>
<dbReference type="Pfam" id="PF00069">
    <property type="entry name" value="Pkinase"/>
    <property type="match status" value="1"/>
</dbReference>
<dbReference type="InterPro" id="IPR000719">
    <property type="entry name" value="Prot_kinase_dom"/>
</dbReference>
<dbReference type="SUPFAM" id="SSF56112">
    <property type="entry name" value="Protein kinase-like (PK-like)"/>
    <property type="match status" value="1"/>
</dbReference>
<dbReference type="GO" id="GO:0005524">
    <property type="term" value="F:ATP binding"/>
    <property type="evidence" value="ECO:0007669"/>
    <property type="project" value="UniProtKB-UniRule"/>
</dbReference>
<dbReference type="Gene3D" id="3.30.200.20">
    <property type="entry name" value="Phosphorylase Kinase, domain 1"/>
    <property type="match status" value="1"/>
</dbReference>
<dbReference type="AlphaFoldDB" id="A0A974E0A6"/>
<accession>A0A974E0A6</accession>
<dbReference type="GO" id="GO:0043408">
    <property type="term" value="P:regulation of MAPK cascade"/>
    <property type="evidence" value="ECO:0007669"/>
    <property type="project" value="TreeGrafter"/>
</dbReference>
<name>A0A974E0A6_XENLA</name>
<dbReference type="GO" id="GO:0000165">
    <property type="term" value="P:MAPK cascade"/>
    <property type="evidence" value="ECO:0007669"/>
    <property type="project" value="TreeGrafter"/>
</dbReference>
<gene>
    <name evidence="3" type="ORF">XELAEV_18006515mg</name>
</gene>
<dbReference type="InterPro" id="IPR050285">
    <property type="entry name" value="STE20_Ser/Thr_kinase"/>
</dbReference>
<dbReference type="PROSITE" id="PS50011">
    <property type="entry name" value="PROTEIN_KINASE_DOM"/>
    <property type="match status" value="1"/>
</dbReference>
<evidence type="ECO:0000259" key="2">
    <source>
        <dbReference type="PROSITE" id="PS50011"/>
    </source>
</evidence>